<dbReference type="SUPFAM" id="SSF55846">
    <property type="entry name" value="N-acetylmuramoyl-L-alanine amidase-like"/>
    <property type="match status" value="1"/>
</dbReference>
<evidence type="ECO:0000313" key="8">
    <source>
        <dbReference type="Proteomes" id="UP000192917"/>
    </source>
</evidence>
<evidence type="ECO:0000313" key="7">
    <source>
        <dbReference type="EMBL" id="SMF70990.1"/>
    </source>
</evidence>
<keyword evidence="4" id="KW-0378">Hydrolase</keyword>
<sequence>MDRQPSPNHDARPPGQAVEILLLHYTGMPSAAAALERLCDPAAKVSAHYLVDEDGRVVQLVEEHRRAWHAGHAEWRGRAEVNARSIGIELVNPGHEWGYRAFPEAQMTSLIELCLGILERHPVPPRQVLGHSDVAPLRKEDPGELFDWPRLAAAGIGLWPAEAAPLEPDPERARRQLAGFGYSYLDQDPAAVLRAFQRHFRPAAVTGALDAETAGRLGALSALL</sequence>
<dbReference type="SUPFAM" id="SSF47090">
    <property type="entry name" value="PGBD-like"/>
    <property type="match status" value="1"/>
</dbReference>
<evidence type="ECO:0000256" key="1">
    <source>
        <dbReference type="ARBA" id="ARBA00001561"/>
    </source>
</evidence>
<dbReference type="GO" id="GO:0071555">
    <property type="term" value="P:cell wall organization"/>
    <property type="evidence" value="ECO:0007669"/>
    <property type="project" value="UniProtKB-KW"/>
</dbReference>
<evidence type="ECO:0000256" key="2">
    <source>
        <dbReference type="ARBA" id="ARBA00007553"/>
    </source>
</evidence>
<organism evidence="7 8">
    <name type="scientific">Tistlia consotensis USBA 355</name>
    <dbReference type="NCBI Taxonomy" id="560819"/>
    <lineage>
        <taxon>Bacteria</taxon>
        <taxon>Pseudomonadati</taxon>
        <taxon>Pseudomonadota</taxon>
        <taxon>Alphaproteobacteria</taxon>
        <taxon>Rhodospirillales</taxon>
        <taxon>Rhodovibrionaceae</taxon>
        <taxon>Tistlia</taxon>
    </lineage>
</organism>
<dbReference type="EC" id="3.5.1.28" evidence="3"/>
<accession>A0A1Y6CQD9</accession>
<dbReference type="InterPro" id="IPR036505">
    <property type="entry name" value="Amidase/PGRP_sf"/>
</dbReference>
<dbReference type="Gene3D" id="3.40.80.10">
    <property type="entry name" value="Peptidoglycan recognition protein-like"/>
    <property type="match status" value="1"/>
</dbReference>
<dbReference type="RefSeq" id="WP_085125583.1">
    <property type="nucleotide sequence ID" value="NZ_FWZX01000030.1"/>
</dbReference>
<reference evidence="7 8" key="1">
    <citation type="submission" date="2017-04" db="EMBL/GenBank/DDBJ databases">
        <authorList>
            <person name="Afonso C.L."/>
            <person name="Miller P.J."/>
            <person name="Scott M.A."/>
            <person name="Spackman E."/>
            <person name="Goraichik I."/>
            <person name="Dimitrov K.M."/>
            <person name="Suarez D.L."/>
            <person name="Swayne D.E."/>
        </authorList>
    </citation>
    <scope>NUCLEOTIDE SEQUENCE [LARGE SCALE GENOMIC DNA]</scope>
    <source>
        <strain evidence="7 8">USBA 355</strain>
    </source>
</reference>
<dbReference type="PANTHER" id="PTHR30417">
    <property type="entry name" value="N-ACETYLMURAMOYL-L-ALANINE AMIDASE AMID"/>
    <property type="match status" value="1"/>
</dbReference>
<dbReference type="Gene3D" id="1.10.101.10">
    <property type="entry name" value="PGBD-like superfamily/PGBD"/>
    <property type="match status" value="1"/>
</dbReference>
<dbReference type="PANTHER" id="PTHR30417:SF1">
    <property type="entry name" value="N-ACETYLMURAMOYL-L-ALANINE AMIDASE AMID"/>
    <property type="match status" value="1"/>
</dbReference>
<dbReference type="STRING" id="560819.SAMN05428998_1305"/>
<dbReference type="InterPro" id="IPR002502">
    <property type="entry name" value="Amidase_domain"/>
</dbReference>
<dbReference type="Proteomes" id="UP000192917">
    <property type="component" value="Unassembled WGS sequence"/>
</dbReference>
<keyword evidence="5" id="KW-0961">Cell wall biogenesis/degradation</keyword>
<gene>
    <name evidence="7" type="ORF">SAMN05428998_1305</name>
</gene>
<proteinExistence type="inferred from homology"/>
<dbReference type="InterPro" id="IPR036366">
    <property type="entry name" value="PGBDSf"/>
</dbReference>
<dbReference type="InterPro" id="IPR051206">
    <property type="entry name" value="NAMLAA_amidase_2"/>
</dbReference>
<protein>
    <recommendedName>
        <fullName evidence="3">N-acetylmuramoyl-L-alanine amidase</fullName>
        <ecNumber evidence="3">3.5.1.28</ecNumber>
    </recommendedName>
</protein>
<evidence type="ECO:0000256" key="4">
    <source>
        <dbReference type="ARBA" id="ARBA00022801"/>
    </source>
</evidence>
<dbReference type="CDD" id="cd06583">
    <property type="entry name" value="PGRP"/>
    <property type="match status" value="1"/>
</dbReference>
<dbReference type="GO" id="GO:0008745">
    <property type="term" value="F:N-acetylmuramoyl-L-alanine amidase activity"/>
    <property type="evidence" value="ECO:0007669"/>
    <property type="project" value="UniProtKB-EC"/>
</dbReference>
<dbReference type="GO" id="GO:0019867">
    <property type="term" value="C:outer membrane"/>
    <property type="evidence" value="ECO:0007669"/>
    <property type="project" value="TreeGrafter"/>
</dbReference>
<keyword evidence="8" id="KW-1185">Reference proteome</keyword>
<dbReference type="GO" id="GO:0009253">
    <property type="term" value="P:peptidoglycan catabolic process"/>
    <property type="evidence" value="ECO:0007669"/>
    <property type="project" value="InterPro"/>
</dbReference>
<comment type="catalytic activity">
    <reaction evidence="1">
        <text>Hydrolyzes the link between N-acetylmuramoyl residues and L-amino acid residues in certain cell-wall glycopeptides.</text>
        <dbReference type="EC" id="3.5.1.28"/>
    </reaction>
</comment>
<dbReference type="Pfam" id="PF01510">
    <property type="entry name" value="Amidase_2"/>
    <property type="match status" value="1"/>
</dbReference>
<name>A0A1Y6CQD9_9PROT</name>
<dbReference type="AlphaFoldDB" id="A0A1Y6CQD9"/>
<dbReference type="SMART" id="SM00644">
    <property type="entry name" value="Ami_2"/>
    <property type="match status" value="1"/>
</dbReference>
<evidence type="ECO:0000259" key="6">
    <source>
        <dbReference type="SMART" id="SM00644"/>
    </source>
</evidence>
<feature type="domain" description="N-acetylmuramoyl-L-alanine amidase" evidence="6">
    <location>
        <begin position="6"/>
        <end position="143"/>
    </location>
</feature>
<comment type="similarity">
    <text evidence="2">Belongs to the N-acetylmuramoyl-L-alanine amidase 2 family.</text>
</comment>
<dbReference type="GO" id="GO:0009254">
    <property type="term" value="P:peptidoglycan turnover"/>
    <property type="evidence" value="ECO:0007669"/>
    <property type="project" value="TreeGrafter"/>
</dbReference>
<evidence type="ECO:0000256" key="5">
    <source>
        <dbReference type="ARBA" id="ARBA00023316"/>
    </source>
</evidence>
<evidence type="ECO:0000256" key="3">
    <source>
        <dbReference type="ARBA" id="ARBA00011901"/>
    </source>
</evidence>
<dbReference type="InterPro" id="IPR036365">
    <property type="entry name" value="PGBD-like_sf"/>
</dbReference>
<dbReference type="EMBL" id="FWZX01000030">
    <property type="protein sequence ID" value="SMF70990.1"/>
    <property type="molecule type" value="Genomic_DNA"/>
</dbReference>